<keyword evidence="5" id="KW-1185">Reference proteome</keyword>
<dbReference type="EMBL" id="JAGIOB010000001">
    <property type="protein sequence ID" value="MBP2417017.1"/>
    <property type="molecule type" value="Genomic_DNA"/>
</dbReference>
<dbReference type="RefSeq" id="WP_210055166.1">
    <property type="nucleotide sequence ID" value="NZ_JAGIOB010000001.1"/>
</dbReference>
<accession>A0ABS4Z7I8</accession>
<evidence type="ECO:0000313" key="5">
    <source>
        <dbReference type="Proteomes" id="UP000758168"/>
    </source>
</evidence>
<dbReference type="Proteomes" id="UP000758168">
    <property type="component" value="Unassembled WGS sequence"/>
</dbReference>
<dbReference type="Pfam" id="PF00498">
    <property type="entry name" value="FHA"/>
    <property type="match status" value="1"/>
</dbReference>
<name>A0ABS4Z7I8_9ACTN</name>
<keyword evidence="1" id="KW-0597">Phosphoprotein</keyword>
<sequence>MSPVGRWRATYAPGDWLVLCGPTSLVVVEPPGEGWTPLVEELWQQVLASSSLVDLAARMAGYGLDTMPSFGALFWTEDDGMRSLVRGAVAVVDPADGRVVAEGAGIQTWSEVGLGRLSTVLVRCGSGDAPGTGLRLPLVVGAVQASSVLLDAREDARAQSPQPVPAADADRSEPTSRTRDARGGAGPTPDTELPDAELPDTEPLHAEEALGDGVEPTQVLPDPAAPAADDPARAALENADTELVQLAPLAAELGGVAVPPAPPTGPVVDAVVCPHGHANPPGELRCRDCGVAVTDQRTRRVAQPVLAVLRVSDGAEVPVDRTVLVGRAPAARGAGPVRLLTVPSPAHDISRTHLEVAVDGWRVTVTDLHSTNGTLLVDPAGGRRSLPPGQPVPVRAGDVLELAEGVSVTVTDPR</sequence>
<gene>
    <name evidence="4" type="ORF">JOF54_001939</name>
</gene>
<evidence type="ECO:0000256" key="2">
    <source>
        <dbReference type="SAM" id="MobiDB-lite"/>
    </source>
</evidence>
<proteinExistence type="predicted"/>
<protein>
    <recommendedName>
        <fullName evidence="3">FHA domain-containing protein</fullName>
    </recommendedName>
</protein>
<comment type="caution">
    <text evidence="4">The sequence shown here is derived from an EMBL/GenBank/DDBJ whole genome shotgun (WGS) entry which is preliminary data.</text>
</comment>
<feature type="region of interest" description="Disordered" evidence="2">
    <location>
        <begin position="154"/>
        <end position="198"/>
    </location>
</feature>
<evidence type="ECO:0000313" key="4">
    <source>
        <dbReference type="EMBL" id="MBP2417017.1"/>
    </source>
</evidence>
<feature type="compositionally biased region" description="Basic and acidic residues" evidence="2">
    <location>
        <begin position="168"/>
        <end position="182"/>
    </location>
</feature>
<feature type="domain" description="FHA" evidence="3">
    <location>
        <begin position="323"/>
        <end position="376"/>
    </location>
</feature>
<dbReference type="InterPro" id="IPR000253">
    <property type="entry name" value="FHA_dom"/>
</dbReference>
<reference evidence="4 5" key="1">
    <citation type="submission" date="2021-03" db="EMBL/GenBank/DDBJ databases">
        <title>Sequencing the genomes of 1000 actinobacteria strains.</title>
        <authorList>
            <person name="Klenk H.-P."/>
        </authorList>
    </citation>
    <scope>NUCLEOTIDE SEQUENCE [LARGE SCALE GENOMIC DNA]</scope>
    <source>
        <strain evidence="4 5">DSM 12936</strain>
    </source>
</reference>
<dbReference type="Gene3D" id="2.60.200.20">
    <property type="match status" value="1"/>
</dbReference>
<evidence type="ECO:0000259" key="3">
    <source>
        <dbReference type="PROSITE" id="PS50006"/>
    </source>
</evidence>
<dbReference type="SUPFAM" id="SSF49879">
    <property type="entry name" value="SMAD/FHA domain"/>
    <property type="match status" value="1"/>
</dbReference>
<dbReference type="InterPro" id="IPR008984">
    <property type="entry name" value="SMAD_FHA_dom_sf"/>
</dbReference>
<evidence type="ECO:0000256" key="1">
    <source>
        <dbReference type="ARBA" id="ARBA00022553"/>
    </source>
</evidence>
<organism evidence="4 5">
    <name type="scientific">Microlunatus capsulatus</name>
    <dbReference type="NCBI Taxonomy" id="99117"/>
    <lineage>
        <taxon>Bacteria</taxon>
        <taxon>Bacillati</taxon>
        <taxon>Actinomycetota</taxon>
        <taxon>Actinomycetes</taxon>
        <taxon>Propionibacteriales</taxon>
        <taxon>Propionibacteriaceae</taxon>
        <taxon>Microlunatus</taxon>
    </lineage>
</organism>
<dbReference type="PROSITE" id="PS50006">
    <property type="entry name" value="FHA_DOMAIN"/>
    <property type="match status" value="1"/>
</dbReference>
<dbReference type="CDD" id="cd00060">
    <property type="entry name" value="FHA"/>
    <property type="match status" value="1"/>
</dbReference>